<name>A0A2P2QXN3_RHIMU</name>
<reference evidence="1" key="1">
    <citation type="submission" date="2018-02" db="EMBL/GenBank/DDBJ databases">
        <title>Rhizophora mucronata_Transcriptome.</title>
        <authorList>
            <person name="Meera S.P."/>
            <person name="Sreeshan A."/>
            <person name="Augustine A."/>
        </authorList>
    </citation>
    <scope>NUCLEOTIDE SEQUENCE</scope>
    <source>
        <tissue evidence="1">Leaf</tissue>
    </source>
</reference>
<protein>
    <submittedName>
        <fullName evidence="1">Uncharacterized protein</fullName>
    </submittedName>
</protein>
<organism evidence="1">
    <name type="scientific">Rhizophora mucronata</name>
    <name type="common">Asiatic mangrove</name>
    <dbReference type="NCBI Taxonomy" id="61149"/>
    <lineage>
        <taxon>Eukaryota</taxon>
        <taxon>Viridiplantae</taxon>
        <taxon>Streptophyta</taxon>
        <taxon>Embryophyta</taxon>
        <taxon>Tracheophyta</taxon>
        <taxon>Spermatophyta</taxon>
        <taxon>Magnoliopsida</taxon>
        <taxon>eudicotyledons</taxon>
        <taxon>Gunneridae</taxon>
        <taxon>Pentapetalae</taxon>
        <taxon>rosids</taxon>
        <taxon>fabids</taxon>
        <taxon>Malpighiales</taxon>
        <taxon>Rhizophoraceae</taxon>
        <taxon>Rhizophora</taxon>
    </lineage>
</organism>
<dbReference type="AlphaFoldDB" id="A0A2P2QXN3"/>
<accession>A0A2P2QXN3</accession>
<dbReference type="EMBL" id="GGEC01091286">
    <property type="protein sequence ID" value="MBX71770.1"/>
    <property type="molecule type" value="Transcribed_RNA"/>
</dbReference>
<sequence length="36" mass="4162">MYALEFTCCFVVQIHFLGGARKNLALNSFRVILVWT</sequence>
<proteinExistence type="predicted"/>
<evidence type="ECO:0000313" key="1">
    <source>
        <dbReference type="EMBL" id="MBX71770.1"/>
    </source>
</evidence>